<reference evidence="3" key="1">
    <citation type="journal article" date="2019" name="Int. J. Syst. Evol. Microbiol.">
        <title>The Global Catalogue of Microorganisms (GCM) 10K type strain sequencing project: providing services to taxonomists for standard genome sequencing and annotation.</title>
        <authorList>
            <consortium name="The Broad Institute Genomics Platform"/>
            <consortium name="The Broad Institute Genome Sequencing Center for Infectious Disease"/>
            <person name="Wu L."/>
            <person name="Ma J."/>
        </authorList>
    </citation>
    <scope>NUCLEOTIDE SEQUENCE [LARGE SCALE GENOMIC DNA]</scope>
    <source>
        <strain evidence="3">JCM 4737</strain>
    </source>
</reference>
<evidence type="ECO:0000313" key="2">
    <source>
        <dbReference type="EMBL" id="GHB02295.1"/>
    </source>
</evidence>
<dbReference type="InterPro" id="IPR036513">
    <property type="entry name" value="STAS_dom_sf"/>
</dbReference>
<dbReference type="InterPro" id="IPR058548">
    <property type="entry name" value="MlaB-like_STAS"/>
</dbReference>
<dbReference type="PANTHER" id="PTHR33495">
    <property type="entry name" value="ANTI-SIGMA FACTOR ANTAGONIST TM_1081-RELATED-RELATED"/>
    <property type="match status" value="1"/>
</dbReference>
<proteinExistence type="predicted"/>
<accession>A0ABQ3DL81</accession>
<dbReference type="EMBL" id="BMVO01000006">
    <property type="protein sequence ID" value="GHB02295.1"/>
    <property type="molecule type" value="Genomic_DNA"/>
</dbReference>
<evidence type="ECO:0000313" key="3">
    <source>
        <dbReference type="Proteomes" id="UP000599437"/>
    </source>
</evidence>
<keyword evidence="3" id="KW-1185">Reference proteome</keyword>
<dbReference type="InterPro" id="IPR002645">
    <property type="entry name" value="STAS_dom"/>
</dbReference>
<dbReference type="CDD" id="cd07043">
    <property type="entry name" value="STAS_anti-anti-sigma_factors"/>
    <property type="match status" value="1"/>
</dbReference>
<protein>
    <recommendedName>
        <fullName evidence="1">STAS domain-containing protein</fullName>
    </recommendedName>
</protein>
<dbReference type="Proteomes" id="UP000599437">
    <property type="component" value="Unassembled WGS sequence"/>
</dbReference>
<sequence>MGEVRYAVTLSRFESYAVARAGVARVALGGELDWDSAPYVHKAVAACLAEQPKTLCLDLTDVSFCDCAGGNALLEARSAVRAAGAGLVVEGIGAQLARLLALIGASDLLPAGRVAEATEPARRD</sequence>
<dbReference type="SUPFAM" id="SSF52091">
    <property type="entry name" value="SpoIIaa-like"/>
    <property type="match status" value="1"/>
</dbReference>
<gene>
    <name evidence="2" type="ORF">GCM10010346_26540</name>
</gene>
<dbReference type="PANTHER" id="PTHR33495:SF2">
    <property type="entry name" value="ANTI-SIGMA FACTOR ANTAGONIST TM_1081-RELATED"/>
    <property type="match status" value="1"/>
</dbReference>
<organism evidence="2 3">
    <name type="scientific">Streptomyces chryseus</name>
    <dbReference type="NCBI Taxonomy" id="68186"/>
    <lineage>
        <taxon>Bacteria</taxon>
        <taxon>Bacillati</taxon>
        <taxon>Actinomycetota</taxon>
        <taxon>Actinomycetes</taxon>
        <taxon>Kitasatosporales</taxon>
        <taxon>Streptomycetaceae</taxon>
        <taxon>Streptomyces</taxon>
    </lineage>
</organism>
<name>A0ABQ3DL81_9ACTN</name>
<dbReference type="PROSITE" id="PS50801">
    <property type="entry name" value="STAS"/>
    <property type="match status" value="1"/>
</dbReference>
<comment type="caution">
    <text evidence="2">The sequence shown here is derived from an EMBL/GenBank/DDBJ whole genome shotgun (WGS) entry which is preliminary data.</text>
</comment>
<dbReference type="Pfam" id="PF13466">
    <property type="entry name" value="STAS_2"/>
    <property type="match status" value="1"/>
</dbReference>
<feature type="domain" description="STAS" evidence="1">
    <location>
        <begin position="22"/>
        <end position="124"/>
    </location>
</feature>
<dbReference type="Gene3D" id="3.30.750.24">
    <property type="entry name" value="STAS domain"/>
    <property type="match status" value="1"/>
</dbReference>
<evidence type="ECO:0000259" key="1">
    <source>
        <dbReference type="PROSITE" id="PS50801"/>
    </source>
</evidence>